<sequence>MSMAVEANMVAALLEKLKVDDPWVQPQPWESIPSESGRRQNPSTSRSQSSHGLYPISNLSESSLVRLVLTALQGLESALIAVDQLSALFCSVSADRTFHRISSLWSWSSSTRSLGNLLKSIGQFGCIVFLLHKFVAYFSLLNADGDSGLQTTPKEVNGENKAQSEFKGSVVNQAFAVAVKKILDGYISALNTVHTSVSLRRNLKNSNGGCLTSVGDTEVTVLEVYLHTKGLRTQIEALGNICQICDTAYSFSLSSFEDLSAKANLEFANFPRGGTLLTFLYTQLKVVDPAQIVLLKFLFLQAFEPYYHFIRSWIYGGRMSDPYKEFAMEYVDYLPGYGRGYAGISIEFPLSTVRVRDGVTLPCFLEDFLIPLLRAGQQLQVVMKLLDLCYSLGTYNNAQEEILPFLDEFSNEYPFFASPLTFDKETMGRMALARSSYYQRMLEKVDNVLTRFGFRSQKESPYTIQFFFSKNHGRNPKHAEATLDDNLVPAVMEEDAGIFQNEASSTADELSCAEDLLESSESSSLKSFDEHNDSEQMPNDNMGFQPSYLSSVSFSFGLSAENSVWKPFKSEISCFSENFSKVGEKTQEACHGMDSYYEGSNMNRNSSTLQFAEQNLLLSAESKIINVEPDVCLRAGCMADSLSYLNGGNNSGTWFDMTGSALEVRKSMLGECKASMLNCSNTTLPRIAITEMTKNRHQHGDGNCASSNSLCVQPWTSKYNTSLLSMNPTLMKGYFINNSDMLEERGLKYKDPLSYFDFTSVRDPCQVCQEKLASTSGRECGFGNSIPTETTADAAIITSDYYCKDRINKDNEERMKRSLVYLSSHSVMDRGKDALCADLTGGSDWETILACFGTNTNVTEKGYRTSSLAAFDMPLDYVIEKCLWEEILLQYKYVSRLTLKLLEEGFDLQEHLLALRRYHFMELADWADLFIMSLWHHKWHVIEVDKRILEIQGILELSVQRSSCEGDFNKDRLYVYIKGDCVMPLSASAKGIRSFDFLGLGYRVDWPVSIILTPDALKIYSNIFNFLIQVKLAVFSLSDAWCSLKDIVKLTRRSKPSDRLKPTLQHISALTETRYQVFHFITTLQQYVQSKLSHVSWRKFSDSLKHKVKDIMDLEAVHMEYLTESLHICFLSDELRSIAKIIQSILQCAVDFQSCLSRCTLEVGPSGKDPELPQIDIVQVLNIKKTFAKNINDLFLCYRKSPKHGEFGLSRFWDYLNYNDYYTEGRGRQLEHGALYI</sequence>
<evidence type="ECO:0000256" key="2">
    <source>
        <dbReference type="ARBA" id="ARBA00010337"/>
    </source>
</evidence>
<evidence type="ECO:0000313" key="9">
    <source>
        <dbReference type="Proteomes" id="UP001652660"/>
    </source>
</evidence>
<evidence type="ECO:0000259" key="8">
    <source>
        <dbReference type="Pfam" id="PF17681"/>
    </source>
</evidence>
<dbReference type="GO" id="GO:0000930">
    <property type="term" value="C:gamma-tubulin complex"/>
    <property type="evidence" value="ECO:0007669"/>
    <property type="project" value="TreeGrafter"/>
</dbReference>
<dbReference type="InterPro" id="IPR042241">
    <property type="entry name" value="GCP_C_sf"/>
</dbReference>
<evidence type="ECO:0000256" key="5">
    <source>
        <dbReference type="ARBA" id="ARBA00023212"/>
    </source>
</evidence>
<gene>
    <name evidence="10" type="primary">LOC113704279</name>
</gene>
<protein>
    <submittedName>
        <fullName evidence="10">Uncharacterized protein isoform X1</fullName>
    </submittedName>
</protein>
<dbReference type="InterPro" id="IPR040457">
    <property type="entry name" value="GCP_C"/>
</dbReference>
<dbReference type="GO" id="GO:0051321">
    <property type="term" value="P:meiotic cell cycle"/>
    <property type="evidence" value="ECO:0007669"/>
    <property type="project" value="TreeGrafter"/>
</dbReference>
<dbReference type="GO" id="GO:0000278">
    <property type="term" value="P:mitotic cell cycle"/>
    <property type="evidence" value="ECO:0007669"/>
    <property type="project" value="TreeGrafter"/>
</dbReference>
<dbReference type="GeneID" id="113704279"/>
<reference evidence="9" key="1">
    <citation type="journal article" date="2025" name="Foods">
        <title>Unveiling the Microbial Signatures of Arabica Coffee Cherries: Insights into Ripeness Specific Diversity, Functional Traits, and Implications for Quality and Safety.</title>
        <authorList>
            <consortium name="RefSeq"/>
            <person name="Tenea G.N."/>
            <person name="Cifuentes V."/>
            <person name="Reyes P."/>
            <person name="Cevallos-Vallejos M."/>
        </authorList>
    </citation>
    <scope>NUCLEOTIDE SEQUENCE [LARGE SCALE GENOMIC DNA]</scope>
</reference>
<evidence type="ECO:0000313" key="10">
    <source>
        <dbReference type="RefSeq" id="XP_027081877.2"/>
    </source>
</evidence>
<keyword evidence="4" id="KW-0493">Microtubule</keyword>
<dbReference type="PANTHER" id="PTHR19302:SF70">
    <property type="entry name" value="GAMMA-TUBULIN COMPLEX COMPONENT 6"/>
    <property type="match status" value="1"/>
</dbReference>
<dbReference type="GO" id="GO:0007020">
    <property type="term" value="P:microtubule nucleation"/>
    <property type="evidence" value="ECO:0007669"/>
    <property type="project" value="InterPro"/>
</dbReference>
<comment type="subcellular location">
    <subcellularLocation>
        <location evidence="1">Cytoplasm</location>
        <location evidence="1">Cytoskeleton</location>
    </subcellularLocation>
</comment>
<dbReference type="Pfam" id="PF17681">
    <property type="entry name" value="GCP_N_terminal"/>
    <property type="match status" value="1"/>
</dbReference>
<dbReference type="InterPro" id="IPR041470">
    <property type="entry name" value="GCP_N"/>
</dbReference>
<dbReference type="InterPro" id="IPR007259">
    <property type="entry name" value="GCP"/>
</dbReference>
<dbReference type="OrthoDB" id="775571at2759"/>
<keyword evidence="9" id="KW-1185">Reference proteome</keyword>
<accession>A0A6P6TVE2</accession>
<evidence type="ECO:0000256" key="6">
    <source>
        <dbReference type="SAM" id="MobiDB-lite"/>
    </source>
</evidence>
<evidence type="ECO:0000256" key="1">
    <source>
        <dbReference type="ARBA" id="ARBA00004245"/>
    </source>
</evidence>
<feature type="domain" description="Gamma tubulin complex component C-terminal" evidence="7">
    <location>
        <begin position="908"/>
        <end position="1222"/>
    </location>
</feature>
<feature type="domain" description="Gamma tubulin complex component protein N-terminal" evidence="8">
    <location>
        <begin position="66"/>
        <end position="328"/>
    </location>
</feature>
<dbReference type="GO" id="GO:0051011">
    <property type="term" value="F:microtubule minus-end binding"/>
    <property type="evidence" value="ECO:0007669"/>
    <property type="project" value="TreeGrafter"/>
</dbReference>
<keyword evidence="3" id="KW-0963">Cytoplasm</keyword>
<evidence type="ECO:0000256" key="4">
    <source>
        <dbReference type="ARBA" id="ARBA00022701"/>
    </source>
</evidence>
<dbReference type="PANTHER" id="PTHR19302">
    <property type="entry name" value="GAMMA TUBULIN COMPLEX PROTEIN"/>
    <property type="match status" value="1"/>
</dbReference>
<keyword evidence="5" id="KW-0206">Cytoskeleton</keyword>
<dbReference type="AlphaFoldDB" id="A0A6P6TVE2"/>
<organism evidence="9 10">
    <name type="scientific">Coffea arabica</name>
    <name type="common">Arabian coffee</name>
    <dbReference type="NCBI Taxonomy" id="13443"/>
    <lineage>
        <taxon>Eukaryota</taxon>
        <taxon>Viridiplantae</taxon>
        <taxon>Streptophyta</taxon>
        <taxon>Embryophyta</taxon>
        <taxon>Tracheophyta</taxon>
        <taxon>Spermatophyta</taxon>
        <taxon>Magnoliopsida</taxon>
        <taxon>eudicotyledons</taxon>
        <taxon>Gunneridae</taxon>
        <taxon>Pentapetalae</taxon>
        <taxon>asterids</taxon>
        <taxon>lamiids</taxon>
        <taxon>Gentianales</taxon>
        <taxon>Rubiaceae</taxon>
        <taxon>Ixoroideae</taxon>
        <taxon>Gardenieae complex</taxon>
        <taxon>Bertiereae - Coffeeae clade</taxon>
        <taxon>Coffeeae</taxon>
        <taxon>Coffea</taxon>
    </lineage>
</organism>
<dbReference type="Gene3D" id="1.20.120.1900">
    <property type="entry name" value="Gamma-tubulin complex, C-terminal domain"/>
    <property type="match status" value="1"/>
</dbReference>
<dbReference type="RefSeq" id="XP_027081877.2">
    <property type="nucleotide sequence ID" value="XM_027226076.2"/>
</dbReference>
<dbReference type="Pfam" id="PF04130">
    <property type="entry name" value="GCP_C_terminal"/>
    <property type="match status" value="1"/>
</dbReference>
<evidence type="ECO:0000256" key="3">
    <source>
        <dbReference type="ARBA" id="ARBA00022490"/>
    </source>
</evidence>
<dbReference type="GO" id="GO:0005874">
    <property type="term" value="C:microtubule"/>
    <property type="evidence" value="ECO:0007669"/>
    <property type="project" value="UniProtKB-KW"/>
</dbReference>
<dbReference type="GO" id="GO:0051225">
    <property type="term" value="P:spindle assembly"/>
    <property type="evidence" value="ECO:0007669"/>
    <property type="project" value="TreeGrafter"/>
</dbReference>
<feature type="region of interest" description="Disordered" evidence="6">
    <location>
        <begin position="523"/>
        <end position="542"/>
    </location>
</feature>
<feature type="compositionally biased region" description="Polar residues" evidence="6">
    <location>
        <begin position="39"/>
        <end position="54"/>
    </location>
</feature>
<dbReference type="Proteomes" id="UP001652660">
    <property type="component" value="Chromosome 1c"/>
</dbReference>
<dbReference type="GO" id="GO:0000922">
    <property type="term" value="C:spindle pole"/>
    <property type="evidence" value="ECO:0007669"/>
    <property type="project" value="InterPro"/>
</dbReference>
<comment type="similarity">
    <text evidence="2">Belongs to the TUBGCP family.</text>
</comment>
<feature type="region of interest" description="Disordered" evidence="6">
    <location>
        <begin position="28"/>
        <end position="54"/>
    </location>
</feature>
<name>A0A6P6TVE2_COFAR</name>
<proteinExistence type="inferred from homology"/>
<dbReference type="GO" id="GO:0031122">
    <property type="term" value="P:cytoplasmic microtubule organization"/>
    <property type="evidence" value="ECO:0007669"/>
    <property type="project" value="TreeGrafter"/>
</dbReference>
<dbReference type="GO" id="GO:0043015">
    <property type="term" value="F:gamma-tubulin binding"/>
    <property type="evidence" value="ECO:0007669"/>
    <property type="project" value="InterPro"/>
</dbReference>
<evidence type="ECO:0000259" key="7">
    <source>
        <dbReference type="Pfam" id="PF04130"/>
    </source>
</evidence>
<reference evidence="10" key="2">
    <citation type="submission" date="2025-08" db="UniProtKB">
        <authorList>
            <consortium name="RefSeq"/>
        </authorList>
    </citation>
    <scope>IDENTIFICATION</scope>
    <source>
        <tissue evidence="10">Leaves</tissue>
    </source>
</reference>